<feature type="region of interest" description="Disordered" evidence="1">
    <location>
        <begin position="1"/>
        <end position="52"/>
    </location>
</feature>
<feature type="domain" description="KA1" evidence="2">
    <location>
        <begin position="159"/>
        <end position="208"/>
    </location>
</feature>
<dbReference type="AlphaFoldDB" id="A0A7S2TQE3"/>
<protein>
    <recommendedName>
        <fullName evidence="2">KA1 domain-containing protein</fullName>
    </recommendedName>
</protein>
<reference evidence="3" key="1">
    <citation type="submission" date="2021-01" db="EMBL/GenBank/DDBJ databases">
        <authorList>
            <person name="Corre E."/>
            <person name="Pelletier E."/>
            <person name="Niang G."/>
            <person name="Scheremetjew M."/>
            <person name="Finn R."/>
            <person name="Kale V."/>
            <person name="Holt S."/>
            <person name="Cochrane G."/>
            <person name="Meng A."/>
            <person name="Brown T."/>
            <person name="Cohen L."/>
        </authorList>
    </citation>
    <scope>NUCLEOTIDE SEQUENCE</scope>
    <source>
        <strain evidence="3">CCMP622</strain>
    </source>
</reference>
<accession>A0A7S2TQE3</accession>
<name>A0A7S2TQE3_9EUKA</name>
<dbReference type="Gene3D" id="3.30.310.80">
    <property type="entry name" value="Kinase associated domain 1, KA1"/>
    <property type="match status" value="1"/>
</dbReference>
<evidence type="ECO:0000313" key="3">
    <source>
        <dbReference type="EMBL" id="CAD9764013.1"/>
    </source>
</evidence>
<evidence type="ECO:0000256" key="1">
    <source>
        <dbReference type="SAM" id="MobiDB-lite"/>
    </source>
</evidence>
<dbReference type="PROSITE" id="PS50032">
    <property type="entry name" value="KA1"/>
    <property type="match status" value="1"/>
</dbReference>
<sequence length="266" mass="29295">MDSFGSYDTKSKNGKPNKPFGNPRRESYLSGNQTGMREDRKTPLSGISSGGIEAPSLTRSAFPLGMPVLHAQRGGLGGSSKPVFRSMPDVAGAELEGDAYRSAFDVTVVSPRPLPPVIEEHTSFTCNRPAIEIYRAIESALMRYDVDANPSKAKFKGSGKVMGEQIRFQVHIFAMERGKGHVVEIQRRFGDSCSFWHMFTEVMNHLAMDLADAAAFVKENHLEQSKMSSNVWSDEQSRKLDQLVKSLSLAMLADRPTPAESGLMVH</sequence>
<proteinExistence type="predicted"/>
<dbReference type="InterPro" id="IPR001772">
    <property type="entry name" value="KA1_dom"/>
</dbReference>
<gene>
    <name evidence="3" type="ORF">LSP00402_LOCUS9955</name>
</gene>
<dbReference type="EMBL" id="HBHP01016053">
    <property type="protein sequence ID" value="CAD9764013.1"/>
    <property type="molecule type" value="Transcribed_RNA"/>
</dbReference>
<evidence type="ECO:0000259" key="2">
    <source>
        <dbReference type="PROSITE" id="PS50032"/>
    </source>
</evidence>
<organism evidence="3">
    <name type="scientific">Lotharella oceanica</name>
    <dbReference type="NCBI Taxonomy" id="641309"/>
    <lineage>
        <taxon>Eukaryota</taxon>
        <taxon>Sar</taxon>
        <taxon>Rhizaria</taxon>
        <taxon>Cercozoa</taxon>
        <taxon>Chlorarachniophyceae</taxon>
        <taxon>Lotharella</taxon>
    </lineage>
</organism>